<comment type="subcellular location">
    <subcellularLocation>
        <location evidence="1">Membrane</location>
    </subcellularLocation>
</comment>
<comment type="caution">
    <text evidence="9">The sequence shown here is derived from an EMBL/GenBank/DDBJ whole genome shotgun (WGS) entry which is preliminary data.</text>
</comment>
<feature type="region of interest" description="Disordered" evidence="6">
    <location>
        <begin position="375"/>
        <end position="422"/>
    </location>
</feature>
<keyword evidence="5" id="KW-0297">G-protein coupled receptor</keyword>
<keyword evidence="3 7" id="KW-1133">Transmembrane helix</keyword>
<evidence type="ECO:0000256" key="1">
    <source>
        <dbReference type="ARBA" id="ARBA00004370"/>
    </source>
</evidence>
<protein>
    <recommendedName>
        <fullName evidence="8">G-protein coupled receptors family 1 profile domain-containing protein</fullName>
    </recommendedName>
</protein>
<dbReference type="PROSITE" id="PS50262">
    <property type="entry name" value="G_PROTEIN_RECEP_F1_2"/>
    <property type="match status" value="1"/>
</dbReference>
<evidence type="ECO:0000256" key="7">
    <source>
        <dbReference type="SAM" id="Phobius"/>
    </source>
</evidence>
<evidence type="ECO:0000256" key="3">
    <source>
        <dbReference type="ARBA" id="ARBA00022989"/>
    </source>
</evidence>
<sequence>MDSQQLMACATFGIALIGVVGNAVSFYMFSRPSMRCSSVNILLSALSLVDLSLLILAIPVFVLPVLDVWESRETHVEYLAYMLKFVYPVNLMMQTCSIYIMVLITVERWTAVCRPLQVRIWCTPRKSKTALLLIGFFAVLYNLIRFNEYDITTTEKGEVYYQRNLRDIAQHPYYMIGYFTISYLLTHFLIPFGAIIVLNGHVCLSIFHFRRERQAMTRQQQREHKTTVMLLMVTVMFAVCNTLPFLLNLVECAKPDLFIAESTAAIAFQLNDISTLLVVLNSASTFAIYFMFSAKYRNTLIFWFRHGCTGKHNDAYYNNLILSRTQSMRNNSPSIFMKGLSVPSEVLKQKRNTISVARETELFLKPLYMTKRNERAASEYNGRTKRSAERSEAAASPSVKPPRPAEALLPPRSPKTKLPTRSLISLPPAPIVSCDTPSTEDVSITCLYQTL</sequence>
<keyword evidence="10" id="KW-1185">Reference proteome</keyword>
<feature type="transmembrane region" description="Helical" evidence="7">
    <location>
        <begin position="85"/>
        <end position="106"/>
    </location>
</feature>
<dbReference type="PROSITE" id="PS00237">
    <property type="entry name" value="G_PROTEIN_RECEP_F1_1"/>
    <property type="match status" value="1"/>
</dbReference>
<gene>
    <name evidence="9" type="ORF">QR680_005823</name>
</gene>
<dbReference type="InterPro" id="IPR000276">
    <property type="entry name" value="GPCR_Rhodpsn"/>
</dbReference>
<dbReference type="InterPro" id="IPR053352">
    <property type="entry name" value="FMRFamide_rcpt"/>
</dbReference>
<comment type="similarity">
    <text evidence="5">Belongs to the G-protein coupled receptor 1 family.</text>
</comment>
<dbReference type="Proteomes" id="UP001175271">
    <property type="component" value="Unassembled WGS sequence"/>
</dbReference>
<evidence type="ECO:0000256" key="5">
    <source>
        <dbReference type="RuleBase" id="RU000688"/>
    </source>
</evidence>
<dbReference type="AlphaFoldDB" id="A0AA39LW26"/>
<feature type="transmembrane region" description="Helical" evidence="7">
    <location>
        <begin position="181"/>
        <end position="207"/>
    </location>
</feature>
<proteinExistence type="inferred from homology"/>
<accession>A0AA39LW26</accession>
<name>A0AA39LW26_9BILA</name>
<evidence type="ECO:0000256" key="2">
    <source>
        <dbReference type="ARBA" id="ARBA00022692"/>
    </source>
</evidence>
<evidence type="ECO:0000256" key="6">
    <source>
        <dbReference type="SAM" id="MobiDB-lite"/>
    </source>
</evidence>
<dbReference type="PANTHER" id="PTHR47323">
    <property type="entry name" value="FMRFAMIDE PEPTIDE RECEPTOR FAMILY-RELATED"/>
    <property type="match status" value="1"/>
</dbReference>
<dbReference type="PRINTS" id="PR00237">
    <property type="entry name" value="GPCRRHODOPSN"/>
</dbReference>
<dbReference type="GO" id="GO:0016020">
    <property type="term" value="C:membrane"/>
    <property type="evidence" value="ECO:0007669"/>
    <property type="project" value="UniProtKB-SubCell"/>
</dbReference>
<dbReference type="Gene3D" id="1.20.1070.10">
    <property type="entry name" value="Rhodopsin 7-helix transmembrane proteins"/>
    <property type="match status" value="1"/>
</dbReference>
<keyword evidence="4 7" id="KW-0472">Membrane</keyword>
<evidence type="ECO:0000256" key="4">
    <source>
        <dbReference type="ARBA" id="ARBA00023136"/>
    </source>
</evidence>
<feature type="transmembrane region" description="Helical" evidence="7">
    <location>
        <begin position="6"/>
        <end position="29"/>
    </location>
</feature>
<feature type="transmembrane region" description="Helical" evidence="7">
    <location>
        <begin position="228"/>
        <end position="247"/>
    </location>
</feature>
<keyword evidence="2 5" id="KW-0812">Transmembrane</keyword>
<evidence type="ECO:0000259" key="8">
    <source>
        <dbReference type="PROSITE" id="PS50262"/>
    </source>
</evidence>
<reference evidence="9" key="1">
    <citation type="submission" date="2023-06" db="EMBL/GenBank/DDBJ databases">
        <title>Genomic analysis of the entomopathogenic nematode Steinernema hermaphroditum.</title>
        <authorList>
            <person name="Schwarz E.M."/>
            <person name="Heppert J.K."/>
            <person name="Baniya A."/>
            <person name="Schwartz H.T."/>
            <person name="Tan C.-H."/>
            <person name="Antoshechkin I."/>
            <person name="Sternberg P.W."/>
            <person name="Goodrich-Blair H."/>
            <person name="Dillman A.R."/>
        </authorList>
    </citation>
    <scope>NUCLEOTIDE SEQUENCE</scope>
    <source>
        <strain evidence="9">PS9179</strain>
        <tissue evidence="9">Whole animal</tissue>
    </source>
</reference>
<dbReference type="InterPro" id="IPR017452">
    <property type="entry name" value="GPCR_Rhodpsn_7TM"/>
</dbReference>
<dbReference type="Pfam" id="PF10324">
    <property type="entry name" value="7TM_GPCR_Srw"/>
    <property type="match status" value="1"/>
</dbReference>
<keyword evidence="5" id="KW-0675">Receptor</keyword>
<dbReference type="InterPro" id="IPR019427">
    <property type="entry name" value="7TM_GPCR_serpentine_rcpt_Srw"/>
</dbReference>
<feature type="transmembrane region" description="Helical" evidence="7">
    <location>
        <begin position="41"/>
        <end position="65"/>
    </location>
</feature>
<organism evidence="9 10">
    <name type="scientific">Steinernema hermaphroditum</name>
    <dbReference type="NCBI Taxonomy" id="289476"/>
    <lineage>
        <taxon>Eukaryota</taxon>
        <taxon>Metazoa</taxon>
        <taxon>Ecdysozoa</taxon>
        <taxon>Nematoda</taxon>
        <taxon>Chromadorea</taxon>
        <taxon>Rhabditida</taxon>
        <taxon>Tylenchina</taxon>
        <taxon>Panagrolaimomorpha</taxon>
        <taxon>Strongyloidoidea</taxon>
        <taxon>Steinernematidae</taxon>
        <taxon>Steinernema</taxon>
    </lineage>
</organism>
<feature type="domain" description="G-protein coupled receptors family 1 profile" evidence="8">
    <location>
        <begin position="21"/>
        <end position="289"/>
    </location>
</feature>
<dbReference type="CDD" id="cd14978">
    <property type="entry name" value="7tmA_FMRFamide_R-like"/>
    <property type="match status" value="1"/>
</dbReference>
<dbReference type="EMBL" id="JAUCMV010000003">
    <property type="protein sequence ID" value="KAK0411752.1"/>
    <property type="molecule type" value="Genomic_DNA"/>
</dbReference>
<dbReference type="PANTHER" id="PTHR47323:SF4">
    <property type="entry name" value="FMRFAMIDE PEPTIDE RECEPTOR FRPR-18"/>
    <property type="match status" value="1"/>
</dbReference>
<evidence type="ECO:0000313" key="9">
    <source>
        <dbReference type="EMBL" id="KAK0411752.1"/>
    </source>
</evidence>
<dbReference type="SUPFAM" id="SSF81321">
    <property type="entry name" value="Family A G protein-coupled receptor-like"/>
    <property type="match status" value="1"/>
</dbReference>
<feature type="transmembrane region" description="Helical" evidence="7">
    <location>
        <begin position="273"/>
        <end position="292"/>
    </location>
</feature>
<feature type="transmembrane region" description="Helical" evidence="7">
    <location>
        <begin position="127"/>
        <end position="144"/>
    </location>
</feature>
<evidence type="ECO:0000313" key="10">
    <source>
        <dbReference type="Proteomes" id="UP001175271"/>
    </source>
</evidence>
<keyword evidence="5" id="KW-0807">Transducer</keyword>
<dbReference type="GO" id="GO:0008528">
    <property type="term" value="F:G protein-coupled peptide receptor activity"/>
    <property type="evidence" value="ECO:0007669"/>
    <property type="project" value="InterPro"/>
</dbReference>